<dbReference type="PANTHER" id="PTHR19303:SF73">
    <property type="entry name" value="PROTEIN PDC2"/>
    <property type="match status" value="1"/>
</dbReference>
<keyword evidence="1" id="KW-0238">DNA-binding</keyword>
<feature type="domain" description="HTH psq-type" evidence="4">
    <location>
        <begin position="2"/>
        <end position="32"/>
    </location>
</feature>
<keyword evidence="7" id="KW-1185">Reference proteome</keyword>
<reference evidence="6 7" key="1">
    <citation type="journal article" date="2019" name="Sci. Rep.">
        <title>Orb-weaving spider Araneus ventricosus genome elucidates the spidroin gene catalogue.</title>
        <authorList>
            <person name="Kono N."/>
            <person name="Nakamura H."/>
            <person name="Ohtoshi R."/>
            <person name="Moran D.A.P."/>
            <person name="Shinohara A."/>
            <person name="Yoshida Y."/>
            <person name="Fujiwara M."/>
            <person name="Mori M."/>
            <person name="Tomita M."/>
            <person name="Arakawa K."/>
        </authorList>
    </citation>
    <scope>NUCLEOTIDE SEQUENCE [LARGE SCALE GENOMIC DNA]</scope>
</reference>
<dbReference type="PANTHER" id="PTHR19303">
    <property type="entry name" value="TRANSPOSON"/>
    <property type="match status" value="1"/>
</dbReference>
<dbReference type="EMBL" id="BGPR01011027">
    <property type="protein sequence ID" value="GBN49240.1"/>
    <property type="molecule type" value="Genomic_DNA"/>
</dbReference>
<dbReference type="Gene3D" id="1.10.10.60">
    <property type="entry name" value="Homeodomain-like"/>
    <property type="match status" value="2"/>
</dbReference>
<dbReference type="Pfam" id="PF04218">
    <property type="entry name" value="CENP-B_N"/>
    <property type="match status" value="1"/>
</dbReference>
<protein>
    <recommendedName>
        <fullName evidence="8">HTH psq-type domain-containing protein</fullName>
    </recommendedName>
</protein>
<dbReference type="GO" id="GO:0005634">
    <property type="term" value="C:nucleus"/>
    <property type="evidence" value="ECO:0007669"/>
    <property type="project" value="TreeGrafter"/>
</dbReference>
<evidence type="ECO:0000313" key="6">
    <source>
        <dbReference type="EMBL" id="GBN49240.1"/>
    </source>
</evidence>
<dbReference type="InterPro" id="IPR006600">
    <property type="entry name" value="HTH_CenpB_DNA-bd_dom"/>
</dbReference>
<gene>
    <name evidence="5" type="ORF">AVEN_253093_1</name>
    <name evidence="6" type="ORF">AVEN_74574_1</name>
</gene>
<evidence type="ECO:0000256" key="1">
    <source>
        <dbReference type="ARBA" id="ARBA00023125"/>
    </source>
</evidence>
<dbReference type="OrthoDB" id="6422574at2759"/>
<evidence type="ECO:0008006" key="8">
    <source>
        <dbReference type="Google" id="ProtNLM"/>
    </source>
</evidence>
<dbReference type="AlphaFoldDB" id="A0A4Y2PFH0"/>
<dbReference type="InterPro" id="IPR007889">
    <property type="entry name" value="HTH_Psq"/>
</dbReference>
<proteinExistence type="predicted"/>
<feature type="domain" description="HTH CENPB-type" evidence="3">
    <location>
        <begin position="52"/>
        <end position="84"/>
    </location>
</feature>
<dbReference type="Proteomes" id="UP000499080">
    <property type="component" value="Unassembled WGS sequence"/>
</dbReference>
<dbReference type="Pfam" id="PF03221">
    <property type="entry name" value="HTH_Tnp_Tc5"/>
    <property type="match status" value="1"/>
</dbReference>
<dbReference type="InterPro" id="IPR050863">
    <property type="entry name" value="CenT-Element_Derived"/>
</dbReference>
<evidence type="ECO:0000256" key="2">
    <source>
        <dbReference type="ARBA" id="ARBA00023242"/>
    </source>
</evidence>
<evidence type="ECO:0000259" key="3">
    <source>
        <dbReference type="Pfam" id="PF03221"/>
    </source>
</evidence>
<evidence type="ECO:0000313" key="5">
    <source>
        <dbReference type="EMBL" id="GBN49122.1"/>
    </source>
</evidence>
<dbReference type="GO" id="GO:0003677">
    <property type="term" value="F:DNA binding"/>
    <property type="evidence" value="ECO:0007669"/>
    <property type="project" value="UniProtKB-KW"/>
</dbReference>
<organism evidence="6 7">
    <name type="scientific">Araneus ventricosus</name>
    <name type="common">Orbweaver spider</name>
    <name type="synonym">Epeira ventricosa</name>
    <dbReference type="NCBI Taxonomy" id="182803"/>
    <lineage>
        <taxon>Eukaryota</taxon>
        <taxon>Metazoa</taxon>
        <taxon>Ecdysozoa</taxon>
        <taxon>Arthropoda</taxon>
        <taxon>Chelicerata</taxon>
        <taxon>Arachnida</taxon>
        <taxon>Araneae</taxon>
        <taxon>Araneomorphae</taxon>
        <taxon>Entelegynae</taxon>
        <taxon>Araneoidea</taxon>
        <taxon>Araneidae</taxon>
        <taxon>Araneus</taxon>
    </lineage>
</organism>
<keyword evidence="2" id="KW-0539">Nucleus</keyword>
<evidence type="ECO:0000259" key="4">
    <source>
        <dbReference type="Pfam" id="PF04218"/>
    </source>
</evidence>
<sequence>MEEGLKKKSEIAKEFGIPSNTLSIYLKNRDKIWSSENGTGKNRKRTRGLDCPDVDGCVLKWFKQARDKNIPISGPIMRAKDEQFVSGRISQNLCISKRLSKGNAIHWGCKSHNLHFLMHERHEGDEFHLLR</sequence>
<evidence type="ECO:0000313" key="7">
    <source>
        <dbReference type="Proteomes" id="UP000499080"/>
    </source>
</evidence>
<name>A0A4Y2PFH0_ARAVE</name>
<comment type="caution">
    <text evidence="6">The sequence shown here is derived from an EMBL/GenBank/DDBJ whole genome shotgun (WGS) entry which is preliminary data.</text>
</comment>
<dbReference type="EMBL" id="BGPR01011004">
    <property type="protein sequence ID" value="GBN49122.1"/>
    <property type="molecule type" value="Genomic_DNA"/>
</dbReference>
<accession>A0A4Y2PFH0</accession>